<name>A0ABQ4QDE0_9HYPH</name>
<sequence length="420" mass="43969">MDIREDDVAREDALRDTVAIVGGGPAGLAAAEVLSAAGHAVAVYERMPSVGRKFLLAGRGGLNLTHSEPAPDFLRRYHPSGSLGRAIEAFPPDALRAWCEDLGEPTFVGSSGRVFPKAFKASPLLRAWLRRLEASGVRIHTRHRLAAFEDGTLVFETPEGKSWTRPKAVLLALGGASWPRLGSDGAWVPMLENLGVAVAPLRPANAGFAVAWSEHFRERFAGQPLKRIGLAADGVIVRGEAVVTADGIEGGAIYAVSRALRAMIERKGAARLVLDLRPDLTLRALADRLSDPRPGESMATRLRKGAGLSPVAAGVLRESAGVALPADPDALAGLIKAAPLRLHAMASMERAISTAGGVGLSGLDAGFMVRKRPGLFVAGEMLDWEAPTGGYLLQGAISSGRAAAAGMAAWLAEDRGTSAA</sequence>
<dbReference type="Gene3D" id="1.10.8.260">
    <property type="entry name" value="HI0933 insert domain-like"/>
    <property type="match status" value="1"/>
</dbReference>
<comment type="caution">
    <text evidence="6">The sequence shown here is derived from an EMBL/GenBank/DDBJ whole genome shotgun (WGS) entry which is preliminary data.</text>
</comment>
<evidence type="ECO:0000256" key="3">
    <source>
        <dbReference type="ARBA" id="ARBA00022827"/>
    </source>
</evidence>
<gene>
    <name evidence="6" type="primary">baiN</name>
    <name evidence="6" type="ORF">AFCDBAGC_1080</name>
</gene>
<dbReference type="Gene3D" id="2.40.30.10">
    <property type="entry name" value="Translation factors"/>
    <property type="match status" value="1"/>
</dbReference>
<dbReference type="SUPFAM" id="SSF160996">
    <property type="entry name" value="HI0933 insert domain-like"/>
    <property type="match status" value="1"/>
</dbReference>
<dbReference type="NCBIfam" id="TIGR03862">
    <property type="entry name" value="flavo_PP4765"/>
    <property type="match status" value="1"/>
</dbReference>
<dbReference type="NCBIfam" id="TIGR00275">
    <property type="entry name" value="aminoacetone oxidase family FAD-binding enzyme"/>
    <property type="match status" value="1"/>
</dbReference>
<evidence type="ECO:0000259" key="4">
    <source>
        <dbReference type="Pfam" id="PF03486"/>
    </source>
</evidence>
<dbReference type="InterPro" id="IPR022460">
    <property type="entry name" value="Flavoprotein_PP4765"/>
</dbReference>
<dbReference type="InterPro" id="IPR036188">
    <property type="entry name" value="FAD/NAD-bd_sf"/>
</dbReference>
<organism evidence="6 7">
    <name type="scientific">Methylobacterium cerastii</name>
    <dbReference type="NCBI Taxonomy" id="932741"/>
    <lineage>
        <taxon>Bacteria</taxon>
        <taxon>Pseudomonadati</taxon>
        <taxon>Pseudomonadota</taxon>
        <taxon>Alphaproteobacteria</taxon>
        <taxon>Hyphomicrobiales</taxon>
        <taxon>Methylobacteriaceae</taxon>
        <taxon>Methylobacterium</taxon>
    </lineage>
</organism>
<keyword evidence="7" id="KW-1185">Reference proteome</keyword>
<dbReference type="Gene3D" id="3.50.50.60">
    <property type="entry name" value="FAD/NAD(P)-binding domain"/>
    <property type="match status" value="1"/>
</dbReference>
<evidence type="ECO:0000256" key="1">
    <source>
        <dbReference type="ARBA" id="ARBA00001974"/>
    </source>
</evidence>
<dbReference type="InterPro" id="IPR023166">
    <property type="entry name" value="BaiN-like_dom_sf"/>
</dbReference>
<dbReference type="InterPro" id="IPR057661">
    <property type="entry name" value="RsdA/BaiN/AoA(So)_Rossmann"/>
</dbReference>
<keyword evidence="3" id="KW-0274">FAD</keyword>
<dbReference type="Pfam" id="PF03486">
    <property type="entry name" value="HI0933_like"/>
    <property type="match status" value="1"/>
</dbReference>
<comment type="cofactor">
    <cofactor evidence="1">
        <name>FAD</name>
        <dbReference type="ChEBI" id="CHEBI:57692"/>
    </cofactor>
</comment>
<evidence type="ECO:0000313" key="6">
    <source>
        <dbReference type="EMBL" id="GJD43231.1"/>
    </source>
</evidence>
<evidence type="ECO:0000259" key="5">
    <source>
        <dbReference type="Pfam" id="PF22780"/>
    </source>
</evidence>
<protein>
    <submittedName>
        <fullName evidence="6">3-dehydro-bile acid delta(4,6)-reductase</fullName>
    </submittedName>
</protein>
<evidence type="ECO:0000313" key="7">
    <source>
        <dbReference type="Proteomes" id="UP001055117"/>
    </source>
</evidence>
<dbReference type="PANTHER" id="PTHR42887:SF1">
    <property type="entry name" value="BLR3961 PROTEIN"/>
    <property type="match status" value="1"/>
</dbReference>
<dbReference type="InterPro" id="IPR004792">
    <property type="entry name" value="BaiN-like"/>
</dbReference>
<feature type="domain" description="RsdA/BaiN/AoA(So)-like Rossmann fold-like" evidence="4">
    <location>
        <begin position="17"/>
        <end position="405"/>
    </location>
</feature>
<dbReference type="InterPro" id="IPR055178">
    <property type="entry name" value="RsdA/BaiN/AoA(So)-like_dom"/>
</dbReference>
<dbReference type="PRINTS" id="PR00419">
    <property type="entry name" value="ADXRDTASE"/>
</dbReference>
<feature type="domain" description="RsdA/BaiN/AoA(So)-like insert" evidence="5">
    <location>
        <begin position="202"/>
        <end position="353"/>
    </location>
</feature>
<dbReference type="EMBL" id="BPQG01000010">
    <property type="protein sequence ID" value="GJD43231.1"/>
    <property type="molecule type" value="Genomic_DNA"/>
</dbReference>
<dbReference type="PANTHER" id="PTHR42887">
    <property type="entry name" value="OS12G0638800 PROTEIN"/>
    <property type="match status" value="1"/>
</dbReference>
<accession>A0ABQ4QDE0</accession>
<keyword evidence="2" id="KW-0285">Flavoprotein</keyword>
<evidence type="ECO:0000256" key="2">
    <source>
        <dbReference type="ARBA" id="ARBA00022630"/>
    </source>
</evidence>
<dbReference type="Proteomes" id="UP001055117">
    <property type="component" value="Unassembled WGS sequence"/>
</dbReference>
<dbReference type="SUPFAM" id="SSF51905">
    <property type="entry name" value="FAD/NAD(P)-binding domain"/>
    <property type="match status" value="1"/>
</dbReference>
<proteinExistence type="predicted"/>
<reference evidence="6 7" key="1">
    <citation type="journal article" date="2021" name="Front. Microbiol.">
        <title>Comprehensive Comparative Genomics and Phenotyping of Methylobacterium Species.</title>
        <authorList>
            <person name="Alessa O."/>
            <person name="Ogura Y."/>
            <person name="Fujitani Y."/>
            <person name="Takami H."/>
            <person name="Hayashi T."/>
            <person name="Sahin N."/>
            <person name="Tani A."/>
        </authorList>
    </citation>
    <scope>NUCLEOTIDE SEQUENCE [LARGE SCALE GENOMIC DNA]</scope>
    <source>
        <strain evidence="6 7">DSM 23679</strain>
    </source>
</reference>
<dbReference type="Pfam" id="PF22780">
    <property type="entry name" value="HI0933_like_1st"/>
    <property type="match status" value="1"/>
</dbReference>